<feature type="transmembrane region" description="Helical" evidence="8">
    <location>
        <begin position="283"/>
        <end position="305"/>
    </location>
</feature>
<keyword evidence="3" id="KW-0808">Transferase</keyword>
<keyword evidence="11" id="KW-1185">Reference proteome</keyword>
<dbReference type="InterPro" id="IPR050640">
    <property type="entry name" value="Bact_2-comp_sensor_kinase"/>
</dbReference>
<keyword evidence="5 10" id="KW-0418">Kinase</keyword>
<organism evidence="10 11">
    <name type="scientific">Paenibacillus albus</name>
    <dbReference type="NCBI Taxonomy" id="2495582"/>
    <lineage>
        <taxon>Bacteria</taxon>
        <taxon>Bacillati</taxon>
        <taxon>Bacillota</taxon>
        <taxon>Bacilli</taxon>
        <taxon>Bacillales</taxon>
        <taxon>Paenibacillaceae</taxon>
        <taxon>Paenibacillus</taxon>
    </lineage>
</organism>
<keyword evidence="8" id="KW-1133">Transmembrane helix</keyword>
<gene>
    <name evidence="10" type="ORF">EJC50_00100</name>
</gene>
<evidence type="ECO:0000256" key="1">
    <source>
        <dbReference type="ARBA" id="ARBA00000085"/>
    </source>
</evidence>
<dbReference type="PRINTS" id="PR00344">
    <property type="entry name" value="BCTRLSENSOR"/>
</dbReference>
<keyword evidence="8" id="KW-0812">Transmembrane</keyword>
<dbReference type="InterPro" id="IPR010559">
    <property type="entry name" value="Sig_transdc_His_kin_internal"/>
</dbReference>
<dbReference type="RefSeq" id="WP_126011215.1">
    <property type="nucleotide sequence ID" value="NZ_CP034437.1"/>
</dbReference>
<proteinExistence type="predicted"/>
<feature type="domain" description="Histidine kinase" evidence="9">
    <location>
        <begin position="465"/>
        <end position="566"/>
    </location>
</feature>
<evidence type="ECO:0000256" key="2">
    <source>
        <dbReference type="ARBA" id="ARBA00012438"/>
    </source>
</evidence>
<dbReference type="Gene3D" id="3.30.565.10">
    <property type="entry name" value="Histidine kinase-like ATPase, C-terminal domain"/>
    <property type="match status" value="1"/>
</dbReference>
<keyword evidence="8" id="KW-0472">Membrane</keyword>
<evidence type="ECO:0000259" key="9">
    <source>
        <dbReference type="PROSITE" id="PS50109"/>
    </source>
</evidence>
<evidence type="ECO:0000256" key="7">
    <source>
        <dbReference type="ARBA" id="ARBA00023012"/>
    </source>
</evidence>
<evidence type="ECO:0000313" key="11">
    <source>
        <dbReference type="Proteomes" id="UP000272528"/>
    </source>
</evidence>
<dbReference type="KEGG" id="palb:EJC50_00100"/>
<keyword evidence="7" id="KW-0902">Two-component regulatory system</keyword>
<comment type="catalytic activity">
    <reaction evidence="1">
        <text>ATP + protein L-histidine = ADP + protein N-phospho-L-histidine.</text>
        <dbReference type="EC" id="2.7.13.3"/>
    </reaction>
</comment>
<evidence type="ECO:0000313" key="10">
    <source>
        <dbReference type="EMBL" id="AZN38251.1"/>
    </source>
</evidence>
<name>A0A3Q8X1G3_9BACL</name>
<dbReference type="InterPro" id="IPR036890">
    <property type="entry name" value="HATPase_C_sf"/>
</dbReference>
<evidence type="ECO:0000256" key="8">
    <source>
        <dbReference type="SAM" id="Phobius"/>
    </source>
</evidence>
<dbReference type="PROSITE" id="PS50109">
    <property type="entry name" value="HIS_KIN"/>
    <property type="match status" value="1"/>
</dbReference>
<protein>
    <recommendedName>
        <fullName evidence="2">histidine kinase</fullName>
        <ecNumber evidence="2">2.7.13.3</ecNumber>
    </recommendedName>
</protein>
<evidence type="ECO:0000256" key="5">
    <source>
        <dbReference type="ARBA" id="ARBA00022777"/>
    </source>
</evidence>
<reference evidence="11" key="1">
    <citation type="submission" date="2018-12" db="EMBL/GenBank/DDBJ databases">
        <title>Genome sequence of Peanibacillus sp.</title>
        <authorList>
            <person name="Subramani G."/>
            <person name="Srinivasan S."/>
            <person name="Kim M.K."/>
        </authorList>
    </citation>
    <scope>NUCLEOTIDE SEQUENCE [LARGE SCALE GENOMIC DNA]</scope>
    <source>
        <strain evidence="11">18JY67-1</strain>
    </source>
</reference>
<dbReference type="EMBL" id="CP034437">
    <property type="protein sequence ID" value="AZN38251.1"/>
    <property type="molecule type" value="Genomic_DNA"/>
</dbReference>
<dbReference type="Pfam" id="PF02518">
    <property type="entry name" value="HATPase_c"/>
    <property type="match status" value="1"/>
</dbReference>
<dbReference type="PANTHER" id="PTHR34220:SF7">
    <property type="entry name" value="SENSOR HISTIDINE KINASE YPDA"/>
    <property type="match status" value="1"/>
</dbReference>
<feature type="transmembrane region" description="Helical" evidence="8">
    <location>
        <begin position="12"/>
        <end position="36"/>
    </location>
</feature>
<dbReference type="InterPro" id="IPR004358">
    <property type="entry name" value="Sig_transdc_His_kin-like_C"/>
</dbReference>
<dbReference type="PANTHER" id="PTHR34220">
    <property type="entry name" value="SENSOR HISTIDINE KINASE YPDA"/>
    <property type="match status" value="1"/>
</dbReference>
<dbReference type="InterPro" id="IPR005467">
    <property type="entry name" value="His_kinase_dom"/>
</dbReference>
<dbReference type="GO" id="GO:0016020">
    <property type="term" value="C:membrane"/>
    <property type="evidence" value="ECO:0007669"/>
    <property type="project" value="InterPro"/>
</dbReference>
<dbReference type="GO" id="GO:0000155">
    <property type="term" value="F:phosphorelay sensor kinase activity"/>
    <property type="evidence" value="ECO:0007669"/>
    <property type="project" value="InterPro"/>
</dbReference>
<dbReference type="GO" id="GO:0005524">
    <property type="term" value="F:ATP binding"/>
    <property type="evidence" value="ECO:0007669"/>
    <property type="project" value="UniProtKB-KW"/>
</dbReference>
<dbReference type="SMART" id="SM00387">
    <property type="entry name" value="HATPase_c"/>
    <property type="match status" value="1"/>
</dbReference>
<evidence type="ECO:0000256" key="6">
    <source>
        <dbReference type="ARBA" id="ARBA00022840"/>
    </source>
</evidence>
<evidence type="ECO:0000256" key="4">
    <source>
        <dbReference type="ARBA" id="ARBA00022741"/>
    </source>
</evidence>
<accession>A0A3Q8X1G3</accession>
<keyword evidence="4" id="KW-0547">Nucleotide-binding</keyword>
<sequence length="566" mass="65190">MLSLLRDSIKGRMMVILLLSSIVPVSLLGGLSYYSFNSFMENKLKSGIQENLEKELIGLDNILKNLNFSAQQLALDKAITTKVQRYMVSDDQVERKEILLDVLDRMSLINYTSPFAGIIAILDTKNNQPFMQSYPTLSTIDVSQHPLLLEANGVQYYAPHLSTDKYNEKNTQVFSLARKVNDYETNTSFYVYVESNFNTLQRLFNNVQYGEPVKHLLLDRNNRIVYSEDPSNFPVKTVFKTIDKKSSLHNLRFIAASEQGWKLAVVMRGDSFQKEVDSWFRKFITVGLFSLLLSLLLAYICWRTIYRPLHVFRREIEGVGDDLANRPKKWLRLREFDEVLGRFYAMKDRVFDLLKEIERREKARSNVEVEKLRHQINPHFIHNTLNTVQVIAKMNKQNEIVRLITHFTRILHYNLGKEGTHVRVQEEVDNINDYLALQSIRYSHQFDVQMDIDPSTLGEMIPRFVLQPLVENAIYHGFRNRDGMIKVSIATHPEGGIVMCVADNGEGMPPERLQSLLEDKSSGGRSVGMGIGLSFVHRLIQAYYGESSGLRIESELGKGLRLRYSS</sequence>
<dbReference type="AlphaFoldDB" id="A0A3Q8X1G3"/>
<dbReference type="SUPFAM" id="SSF55874">
    <property type="entry name" value="ATPase domain of HSP90 chaperone/DNA topoisomerase II/histidine kinase"/>
    <property type="match status" value="1"/>
</dbReference>
<dbReference type="Proteomes" id="UP000272528">
    <property type="component" value="Chromosome"/>
</dbReference>
<dbReference type="EC" id="2.7.13.3" evidence="2"/>
<dbReference type="OrthoDB" id="9776552at2"/>
<evidence type="ECO:0000256" key="3">
    <source>
        <dbReference type="ARBA" id="ARBA00022679"/>
    </source>
</evidence>
<keyword evidence="6" id="KW-0067">ATP-binding</keyword>
<dbReference type="InterPro" id="IPR003594">
    <property type="entry name" value="HATPase_dom"/>
</dbReference>
<dbReference type="Pfam" id="PF06580">
    <property type="entry name" value="His_kinase"/>
    <property type="match status" value="1"/>
</dbReference>